<evidence type="ECO:0000313" key="4">
    <source>
        <dbReference type="EMBL" id="ACT33729.1"/>
    </source>
</evidence>
<gene>
    <name evidence="4" type="ORF">CLG_A0047</name>
</gene>
<evidence type="ECO:0000256" key="2">
    <source>
        <dbReference type="ARBA" id="ARBA00022801"/>
    </source>
</evidence>
<dbReference type="InterPro" id="IPR029132">
    <property type="entry name" value="CBAH/NAAA_C"/>
</dbReference>
<dbReference type="AlphaFoldDB" id="A0A9N7FYZ7"/>
<protein>
    <submittedName>
        <fullName evidence="4">Penicillin amidase</fullName>
    </submittedName>
</protein>
<dbReference type="InterPro" id="IPR052193">
    <property type="entry name" value="Peptidase_C59"/>
</dbReference>
<evidence type="ECO:0000313" key="5">
    <source>
        <dbReference type="Proteomes" id="UP000006160"/>
    </source>
</evidence>
<keyword evidence="4" id="KW-0614">Plasmid</keyword>
<dbReference type="InterPro" id="IPR029055">
    <property type="entry name" value="Ntn_hydrolases_N"/>
</dbReference>
<geneLocation type="plasmid" evidence="4 5">
    <name>pCLG2</name>
</geneLocation>
<dbReference type="EMBL" id="CP001660">
    <property type="protein sequence ID" value="ACT33729.1"/>
    <property type="molecule type" value="Genomic_DNA"/>
</dbReference>
<dbReference type="Pfam" id="PF02275">
    <property type="entry name" value="CBAH"/>
    <property type="match status" value="1"/>
</dbReference>
<sequence length="335" mass="38023">MFMKFDCSSFSWSTKDNKHLLGRTYDQFGDLRGNKIIVIPRNHKINLQISNTNNIYYSINAFVGMGILGLPTPIFTDGINEKGLMGALLHFPQFAYYNPLPSKNAININPGFFTAYILSKCSTINDVLFEINNINFINELVFGKEIPVHYIFSDRSGEAVIIEPCKCGISVHRNSIGVLTNSPNYIWQIQNLRNYLGITNVPRKPQTVVNYKICQFGEGSGGLGLPGDYTSVSRFVRLSFLKEFAVKGKDEIDGVTKMINNFASVEIPEGIIKDSNKPNYEQTLCISCMCSESLRYYFKLSSNSRINAINLEHEKYNTNIKYFQLPFQQDILFLN</sequence>
<dbReference type="CDD" id="cd00542">
    <property type="entry name" value="Ntn_PVA"/>
    <property type="match status" value="1"/>
</dbReference>
<feature type="domain" description="Choloylglycine hydrolase/NAAA C-terminal" evidence="3">
    <location>
        <begin position="7"/>
        <end position="318"/>
    </location>
</feature>
<dbReference type="PANTHER" id="PTHR35527:SF2">
    <property type="entry name" value="HYDROLASE"/>
    <property type="match status" value="1"/>
</dbReference>
<organism evidence="4 5">
    <name type="scientific">Clostridium botulinum D str. 1873</name>
    <dbReference type="NCBI Taxonomy" id="592027"/>
    <lineage>
        <taxon>Bacteria</taxon>
        <taxon>Bacillati</taxon>
        <taxon>Bacillota</taxon>
        <taxon>Clostridia</taxon>
        <taxon>Eubacteriales</taxon>
        <taxon>Clostridiaceae</taxon>
        <taxon>Clostridium</taxon>
    </lineage>
</organism>
<dbReference type="Proteomes" id="UP000006160">
    <property type="component" value="Plasmid pCLG2"/>
</dbReference>
<dbReference type="GO" id="GO:0016787">
    <property type="term" value="F:hydrolase activity"/>
    <property type="evidence" value="ECO:0007669"/>
    <property type="project" value="UniProtKB-KW"/>
</dbReference>
<dbReference type="PANTHER" id="PTHR35527">
    <property type="entry name" value="CHOLOYLGLYCINE HYDROLASE"/>
    <property type="match status" value="1"/>
</dbReference>
<proteinExistence type="inferred from homology"/>
<evidence type="ECO:0000259" key="3">
    <source>
        <dbReference type="Pfam" id="PF02275"/>
    </source>
</evidence>
<dbReference type="Gene3D" id="3.60.60.10">
    <property type="entry name" value="Penicillin V Acylase, Chain A"/>
    <property type="match status" value="1"/>
</dbReference>
<evidence type="ECO:0000256" key="1">
    <source>
        <dbReference type="ARBA" id="ARBA00006625"/>
    </source>
</evidence>
<reference evidence="4 5" key="1">
    <citation type="submission" date="2009-10" db="EMBL/GenBank/DDBJ databases">
        <authorList>
            <person name="Joardar V."/>
            <person name="Shrivastava S."/>
            <person name="Brinkac L.M."/>
            <person name="Harkins D.M."/>
            <person name="Durkin A.S."/>
            <person name="Sutton G."/>
        </authorList>
    </citation>
    <scope>NUCLEOTIDE SEQUENCE [LARGE SCALE GENOMIC DNA]</scope>
    <source>
        <strain evidence="5">D str. 1873</strain>
        <plasmid evidence="4 5">pCLG2</plasmid>
    </source>
</reference>
<accession>A0A9N7FYZ7</accession>
<dbReference type="SUPFAM" id="SSF56235">
    <property type="entry name" value="N-terminal nucleophile aminohydrolases (Ntn hydrolases)"/>
    <property type="match status" value="1"/>
</dbReference>
<comment type="similarity">
    <text evidence="1">Belongs to the peptidase C59 family.</text>
</comment>
<name>A0A9N7FYZ7_CLOBO</name>
<keyword evidence="2" id="KW-0378">Hydrolase</keyword>